<sequence length="335" mass="36446">MIGITVATTDFTQKLKTQHHIHWAEAIPWVIAIAVFYIAPGYRLLATQILVMILFALSLDLIVGYAGIISLGHTAFFGTGAYITALLASNDIPDPIFGLFAAAVGAALVGLVSGWVLLRTYGLTLLVLTMAVTIMLYELANDFDEVTGGFDGINFTNSEILGLIELDQLWYSSSYIYVLIILFLGFLLIRTIVYAPFGRMLIGIRENPQRMSAVGTPVHLRQVGVYVISAAIAGVAGALWVQVQGNVTTEVYSFELSGEVLIMLILGGTGRLYGAFLGATVYKILENITEQILGTGMPYWQFAIGIALILTVLFARRGLFGLFEDFASRKKRGSI</sequence>
<keyword evidence="4 6" id="KW-1133">Transmembrane helix</keyword>
<proteinExistence type="predicted"/>
<feature type="transmembrane region" description="Helical" evidence="6">
    <location>
        <begin position="175"/>
        <end position="202"/>
    </location>
</feature>
<protein>
    <recommendedName>
        <fullName evidence="8">Branched-chain amino acid ABC transporter permease</fullName>
    </recommendedName>
</protein>
<feature type="transmembrane region" description="Helical" evidence="6">
    <location>
        <begin position="123"/>
        <end position="140"/>
    </location>
</feature>
<dbReference type="AlphaFoldDB" id="A0A382FGE1"/>
<feature type="transmembrane region" description="Helical" evidence="6">
    <location>
        <begin position="20"/>
        <end position="39"/>
    </location>
</feature>
<evidence type="ECO:0000256" key="2">
    <source>
        <dbReference type="ARBA" id="ARBA00022475"/>
    </source>
</evidence>
<dbReference type="InterPro" id="IPR043428">
    <property type="entry name" value="LivM-like"/>
</dbReference>
<organism evidence="7">
    <name type="scientific">marine metagenome</name>
    <dbReference type="NCBI Taxonomy" id="408172"/>
    <lineage>
        <taxon>unclassified sequences</taxon>
        <taxon>metagenomes</taxon>
        <taxon>ecological metagenomes</taxon>
    </lineage>
</organism>
<evidence type="ECO:0000256" key="5">
    <source>
        <dbReference type="ARBA" id="ARBA00023136"/>
    </source>
</evidence>
<keyword evidence="2" id="KW-1003">Cell membrane</keyword>
<feature type="transmembrane region" description="Helical" evidence="6">
    <location>
        <begin position="96"/>
        <end position="118"/>
    </location>
</feature>
<evidence type="ECO:0000256" key="3">
    <source>
        <dbReference type="ARBA" id="ARBA00022692"/>
    </source>
</evidence>
<evidence type="ECO:0008006" key="8">
    <source>
        <dbReference type="Google" id="ProtNLM"/>
    </source>
</evidence>
<evidence type="ECO:0000256" key="1">
    <source>
        <dbReference type="ARBA" id="ARBA00004651"/>
    </source>
</evidence>
<evidence type="ECO:0000256" key="6">
    <source>
        <dbReference type="SAM" id="Phobius"/>
    </source>
</evidence>
<feature type="transmembrane region" description="Helical" evidence="6">
    <location>
        <begin position="51"/>
        <end position="76"/>
    </location>
</feature>
<comment type="subcellular location">
    <subcellularLocation>
        <location evidence="1">Cell membrane</location>
        <topology evidence="1">Multi-pass membrane protein</topology>
    </subcellularLocation>
</comment>
<name>A0A382FGE1_9ZZZZ</name>
<feature type="transmembrane region" description="Helical" evidence="6">
    <location>
        <begin position="297"/>
        <end position="315"/>
    </location>
</feature>
<dbReference type="CDD" id="cd06581">
    <property type="entry name" value="TM_PBP1_LivM_like"/>
    <property type="match status" value="1"/>
</dbReference>
<reference evidence="7" key="1">
    <citation type="submission" date="2018-05" db="EMBL/GenBank/DDBJ databases">
        <authorList>
            <person name="Lanie J.A."/>
            <person name="Ng W.-L."/>
            <person name="Kazmierczak K.M."/>
            <person name="Andrzejewski T.M."/>
            <person name="Davidsen T.M."/>
            <person name="Wayne K.J."/>
            <person name="Tettelin H."/>
            <person name="Glass J.I."/>
            <person name="Rusch D."/>
            <person name="Podicherti R."/>
            <person name="Tsui H.-C.T."/>
            <person name="Winkler M.E."/>
        </authorList>
    </citation>
    <scope>NUCLEOTIDE SEQUENCE</scope>
</reference>
<feature type="transmembrane region" description="Helical" evidence="6">
    <location>
        <begin position="261"/>
        <end position="285"/>
    </location>
</feature>
<dbReference type="PANTHER" id="PTHR30482">
    <property type="entry name" value="HIGH-AFFINITY BRANCHED-CHAIN AMINO ACID TRANSPORT SYSTEM PERMEASE"/>
    <property type="match status" value="1"/>
</dbReference>
<keyword evidence="3 6" id="KW-0812">Transmembrane</keyword>
<accession>A0A382FGE1</accession>
<dbReference type="Pfam" id="PF02653">
    <property type="entry name" value="BPD_transp_2"/>
    <property type="match status" value="1"/>
</dbReference>
<dbReference type="GO" id="GO:0015658">
    <property type="term" value="F:branched-chain amino acid transmembrane transporter activity"/>
    <property type="evidence" value="ECO:0007669"/>
    <property type="project" value="InterPro"/>
</dbReference>
<gene>
    <name evidence="7" type="ORF">METZ01_LOCUS214609</name>
</gene>
<evidence type="ECO:0000313" key="7">
    <source>
        <dbReference type="EMBL" id="SVB61755.1"/>
    </source>
</evidence>
<keyword evidence="5 6" id="KW-0472">Membrane</keyword>
<dbReference type="GO" id="GO:0005886">
    <property type="term" value="C:plasma membrane"/>
    <property type="evidence" value="ECO:0007669"/>
    <property type="project" value="UniProtKB-SubCell"/>
</dbReference>
<dbReference type="InterPro" id="IPR001851">
    <property type="entry name" value="ABC_transp_permease"/>
</dbReference>
<dbReference type="PANTHER" id="PTHR30482:SF17">
    <property type="entry name" value="ABC TRANSPORTER ATP-BINDING PROTEIN"/>
    <property type="match status" value="1"/>
</dbReference>
<dbReference type="EMBL" id="UINC01049682">
    <property type="protein sequence ID" value="SVB61755.1"/>
    <property type="molecule type" value="Genomic_DNA"/>
</dbReference>
<evidence type="ECO:0000256" key="4">
    <source>
        <dbReference type="ARBA" id="ARBA00022989"/>
    </source>
</evidence>
<feature type="transmembrane region" description="Helical" evidence="6">
    <location>
        <begin position="223"/>
        <end position="241"/>
    </location>
</feature>